<dbReference type="SUPFAM" id="SSF48371">
    <property type="entry name" value="ARM repeat"/>
    <property type="match status" value="1"/>
</dbReference>
<dbReference type="InterPro" id="IPR016024">
    <property type="entry name" value="ARM-type_fold"/>
</dbReference>
<dbReference type="Gene3D" id="1.25.10.90">
    <property type="match status" value="1"/>
</dbReference>
<dbReference type="InterPro" id="IPR014825">
    <property type="entry name" value="DNA_alkylation"/>
</dbReference>
<evidence type="ECO:0000313" key="2">
    <source>
        <dbReference type="Proteomes" id="UP001056268"/>
    </source>
</evidence>
<keyword evidence="2" id="KW-1185">Reference proteome</keyword>
<accession>A0ABY4TYR5</accession>
<name>A0ABY4TYR5_RICCR</name>
<reference evidence="1" key="1">
    <citation type="submission" date="2022-05" db="EMBL/GenBank/DDBJ databases">
        <title>Tracking Rickettsia raoultii infection dynamics in vivo by bioorthogonal metabolic labeling.</title>
        <authorList>
            <person name="Zhu D.-Y."/>
            <person name="Jia N."/>
            <person name="Li C."/>
            <person name="Zhang M.-Z."/>
            <person name="Liu H.-B."/>
            <person name="Cao W.-C."/>
        </authorList>
    </citation>
    <scope>NUCLEOTIDE SEQUENCE</scope>
    <source>
        <strain evidence="1">BIME</strain>
    </source>
</reference>
<sequence>MRNILLENATIPVERRTLFLKTREGEYGEHDRFIGVTVPTLRTIAKSYYNLNMEDLSRFITSEFNEERFLALAILIMQYQTAQDKEFLYNFYLNNIKHVN</sequence>
<organism evidence="1 2">
    <name type="scientific">Rickettsia conorii subsp. raoultii</name>
    <dbReference type="NCBI Taxonomy" id="369822"/>
    <lineage>
        <taxon>Bacteria</taxon>
        <taxon>Pseudomonadati</taxon>
        <taxon>Pseudomonadota</taxon>
        <taxon>Alphaproteobacteria</taxon>
        <taxon>Rickettsiales</taxon>
        <taxon>Rickettsiaceae</taxon>
        <taxon>Rickettsieae</taxon>
        <taxon>Rickettsia</taxon>
        <taxon>spotted fever group</taxon>
    </lineage>
</organism>
<dbReference type="Pfam" id="PF08713">
    <property type="entry name" value="DNA_alkylation"/>
    <property type="match status" value="1"/>
</dbReference>
<evidence type="ECO:0000313" key="1">
    <source>
        <dbReference type="EMBL" id="URW77493.1"/>
    </source>
</evidence>
<proteinExistence type="predicted"/>
<gene>
    <name evidence="1" type="ORF">NBT09_05740</name>
</gene>
<dbReference type="Proteomes" id="UP001056268">
    <property type="component" value="Chromosome"/>
</dbReference>
<dbReference type="EMBL" id="CP098324">
    <property type="protein sequence ID" value="URW77493.1"/>
    <property type="molecule type" value="Genomic_DNA"/>
</dbReference>
<protein>
    <submittedName>
        <fullName evidence="1">DNA alkylation repair protein</fullName>
    </submittedName>
</protein>